<dbReference type="AlphaFoldDB" id="A0A8T1NAD8"/>
<evidence type="ECO:0000313" key="9">
    <source>
        <dbReference type="Proteomes" id="UP000811609"/>
    </source>
</evidence>
<comment type="caution">
    <text evidence="8">The sequence shown here is derived from an EMBL/GenBank/DDBJ whole genome shotgun (WGS) entry which is preliminary data.</text>
</comment>
<dbReference type="PANTHER" id="PTHR31113:SF2">
    <property type="entry name" value="OS04G0423200 PROTEIN"/>
    <property type="match status" value="1"/>
</dbReference>
<organism evidence="8 9">
    <name type="scientific">Carya illinoinensis</name>
    <name type="common">Pecan</name>
    <dbReference type="NCBI Taxonomy" id="32201"/>
    <lineage>
        <taxon>Eukaryota</taxon>
        <taxon>Viridiplantae</taxon>
        <taxon>Streptophyta</taxon>
        <taxon>Embryophyta</taxon>
        <taxon>Tracheophyta</taxon>
        <taxon>Spermatophyta</taxon>
        <taxon>Magnoliopsida</taxon>
        <taxon>eudicotyledons</taxon>
        <taxon>Gunneridae</taxon>
        <taxon>Pentapetalae</taxon>
        <taxon>rosids</taxon>
        <taxon>fabids</taxon>
        <taxon>Fagales</taxon>
        <taxon>Juglandaceae</taxon>
        <taxon>Carya</taxon>
    </lineage>
</organism>
<keyword evidence="9" id="KW-1185">Reference proteome</keyword>
<protein>
    <submittedName>
        <fullName evidence="8">Uncharacterized protein</fullName>
    </submittedName>
</protein>
<sequence length="364" mass="41507">MIRMWAKSRAASKIKKDGKEQRDAHKNLNVDEEYLSALRTKSYGEFFTKAQFVVNQPYFPSYECHHEFSEVLLEPGQDQTIMAVLDSAILSKIPELKGLMLMYFDISAEASNICSHLLKSINSVQSNYQFIQSALDTFDDNYPPEQLKLIISELKAFSILNNPFSNPEKHDFKQINDKYSSVLHHLKTMRKKVARKLKLIKCFKKAFGICITAAGGLIAVATIVLALHILAALLLAGPALFISFPMKRPKKIKMSSFGFLRSGILSKVREQIDVAAKGTYILNRSLDTVSRLVARLHDEVEHKKSMIEFFLERRDDTFSLQVVKEIKKSDVGFRKQVQELEEHIYLSLVTINRARALVIKEMTS</sequence>
<evidence type="ECO:0000256" key="1">
    <source>
        <dbReference type="ARBA" id="ARBA00004370"/>
    </source>
</evidence>
<evidence type="ECO:0000256" key="6">
    <source>
        <dbReference type="SAM" id="MobiDB-lite"/>
    </source>
</evidence>
<name>A0A8T1NAD8_CARIL</name>
<proteinExistence type="inferred from homology"/>
<keyword evidence="4 7" id="KW-1133">Transmembrane helix</keyword>
<evidence type="ECO:0000256" key="7">
    <source>
        <dbReference type="SAM" id="Phobius"/>
    </source>
</evidence>
<dbReference type="PANTHER" id="PTHR31113">
    <property type="entry name" value="UPF0496 PROTEIN 3-RELATED"/>
    <property type="match status" value="1"/>
</dbReference>
<comment type="subcellular location">
    <subcellularLocation>
        <location evidence="1">Membrane</location>
    </subcellularLocation>
</comment>
<feature type="region of interest" description="Disordered" evidence="6">
    <location>
        <begin position="1"/>
        <end position="25"/>
    </location>
</feature>
<keyword evidence="5 7" id="KW-0472">Membrane</keyword>
<feature type="compositionally biased region" description="Basic and acidic residues" evidence="6">
    <location>
        <begin position="14"/>
        <end position="25"/>
    </location>
</feature>
<reference evidence="8" key="1">
    <citation type="submission" date="2020-12" db="EMBL/GenBank/DDBJ databases">
        <title>WGS assembly of Carya illinoinensis cv. Pawnee.</title>
        <authorList>
            <person name="Platts A."/>
            <person name="Shu S."/>
            <person name="Wright S."/>
            <person name="Barry K."/>
            <person name="Edger P."/>
            <person name="Pires J.C."/>
            <person name="Schmutz J."/>
        </authorList>
    </citation>
    <scope>NUCLEOTIDE SEQUENCE</scope>
    <source>
        <tissue evidence="8">Leaf</tissue>
    </source>
</reference>
<dbReference type="GO" id="GO:0016020">
    <property type="term" value="C:membrane"/>
    <property type="evidence" value="ECO:0007669"/>
    <property type="project" value="UniProtKB-SubCell"/>
</dbReference>
<feature type="transmembrane region" description="Helical" evidence="7">
    <location>
        <begin position="199"/>
        <end position="219"/>
    </location>
</feature>
<evidence type="ECO:0000313" key="8">
    <source>
        <dbReference type="EMBL" id="KAG6625987.1"/>
    </source>
</evidence>
<keyword evidence="3 7" id="KW-0812">Transmembrane</keyword>
<dbReference type="Proteomes" id="UP000811609">
    <property type="component" value="Chromosome 15"/>
</dbReference>
<gene>
    <name evidence="8" type="ORF">CIPAW_15G015500</name>
</gene>
<evidence type="ECO:0000256" key="4">
    <source>
        <dbReference type="ARBA" id="ARBA00022989"/>
    </source>
</evidence>
<evidence type="ECO:0000256" key="3">
    <source>
        <dbReference type="ARBA" id="ARBA00022692"/>
    </source>
</evidence>
<accession>A0A8T1NAD8</accession>
<dbReference type="InterPro" id="IPR007749">
    <property type="entry name" value="DUF677"/>
</dbReference>
<evidence type="ECO:0000256" key="5">
    <source>
        <dbReference type="ARBA" id="ARBA00023136"/>
    </source>
</evidence>
<dbReference type="Pfam" id="PF05055">
    <property type="entry name" value="DUF677"/>
    <property type="match status" value="1"/>
</dbReference>
<feature type="transmembrane region" description="Helical" evidence="7">
    <location>
        <begin position="225"/>
        <end position="244"/>
    </location>
</feature>
<dbReference type="EMBL" id="CM031823">
    <property type="protein sequence ID" value="KAG6625987.1"/>
    <property type="molecule type" value="Genomic_DNA"/>
</dbReference>
<comment type="similarity">
    <text evidence="2">Belongs to the UPF0496 family.</text>
</comment>
<evidence type="ECO:0000256" key="2">
    <source>
        <dbReference type="ARBA" id="ARBA00009074"/>
    </source>
</evidence>